<dbReference type="FunFam" id="1.10.3470.10:FF:000001">
    <property type="entry name" value="Vitamin B12 ABC transporter permease BtuC"/>
    <property type="match status" value="1"/>
</dbReference>
<keyword evidence="4" id="KW-0813">Transport</keyword>
<evidence type="ECO:0000256" key="12">
    <source>
        <dbReference type="ARBA" id="ARBA00031465"/>
    </source>
</evidence>
<evidence type="ECO:0000256" key="10">
    <source>
        <dbReference type="ARBA" id="ARBA00025320"/>
    </source>
</evidence>
<evidence type="ECO:0000256" key="11">
    <source>
        <dbReference type="ARBA" id="ARBA00031149"/>
    </source>
</evidence>
<keyword evidence="6 13" id="KW-0812">Transmembrane</keyword>
<dbReference type="OrthoDB" id="9811721at2"/>
<proteinExistence type="inferred from homology"/>
<dbReference type="InterPro" id="IPR000522">
    <property type="entry name" value="ABC_transptr_permease_BtuC"/>
</dbReference>
<evidence type="ECO:0000256" key="1">
    <source>
        <dbReference type="ARBA" id="ARBA00004651"/>
    </source>
</evidence>
<dbReference type="PANTHER" id="PTHR30472">
    <property type="entry name" value="FERRIC ENTEROBACTIN TRANSPORT SYSTEM PERMEASE PROTEIN"/>
    <property type="match status" value="1"/>
</dbReference>
<gene>
    <name evidence="14" type="ORF">BleG1_3395</name>
</gene>
<keyword evidence="7 13" id="KW-1133">Transmembrane helix</keyword>
<dbReference type="EMBL" id="CP003923">
    <property type="protein sequence ID" value="AIC95942.1"/>
    <property type="molecule type" value="Genomic_DNA"/>
</dbReference>
<keyword evidence="15" id="KW-1185">Reference proteome</keyword>
<dbReference type="SUPFAM" id="SSF81345">
    <property type="entry name" value="ABC transporter involved in vitamin B12 uptake, BtuC"/>
    <property type="match status" value="1"/>
</dbReference>
<dbReference type="Proteomes" id="UP000027142">
    <property type="component" value="Chromosome"/>
</dbReference>
<feature type="transmembrane region" description="Helical" evidence="13">
    <location>
        <begin position="86"/>
        <end position="105"/>
    </location>
</feature>
<dbReference type="KEGG" id="ble:BleG1_3395"/>
<dbReference type="InterPro" id="IPR037294">
    <property type="entry name" value="ABC_BtuC-like"/>
</dbReference>
<feature type="transmembrane region" description="Helical" evidence="13">
    <location>
        <begin position="299"/>
        <end position="318"/>
    </location>
</feature>
<feature type="transmembrane region" description="Helical" evidence="13">
    <location>
        <begin position="189"/>
        <end position="211"/>
    </location>
</feature>
<dbReference type="eggNOG" id="COG0609">
    <property type="taxonomic scope" value="Bacteria"/>
</dbReference>
<evidence type="ECO:0000256" key="9">
    <source>
        <dbReference type="ARBA" id="ARBA00023136"/>
    </source>
</evidence>
<feature type="transmembrane region" description="Helical" evidence="13">
    <location>
        <begin position="111"/>
        <end position="131"/>
    </location>
</feature>
<evidence type="ECO:0000313" key="14">
    <source>
        <dbReference type="EMBL" id="AIC95942.1"/>
    </source>
</evidence>
<dbReference type="PATRIC" id="fig|1246626.3.peg.3377"/>
<dbReference type="PANTHER" id="PTHR30472:SF21">
    <property type="entry name" value="HEME-IRON TRANSPORT SYSTEM PERMEASE PROTEIN ISDF-RELATED"/>
    <property type="match status" value="1"/>
</dbReference>
<accession>A0A060M0H4</accession>
<dbReference type="STRING" id="1246626.BleG1_3395"/>
<keyword evidence="5" id="KW-1003">Cell membrane</keyword>
<evidence type="ECO:0000256" key="2">
    <source>
        <dbReference type="ARBA" id="ARBA00007935"/>
    </source>
</evidence>
<evidence type="ECO:0000256" key="6">
    <source>
        <dbReference type="ARBA" id="ARBA00022692"/>
    </source>
</evidence>
<reference evidence="14 15" key="1">
    <citation type="journal article" date="2014" name="Gene">
        <title>A comparative genomic analysis of the alkalitolerant soil bacterium Bacillus lehensis G1.</title>
        <authorList>
            <person name="Noor Y.M."/>
            <person name="Samsulrizal N.H."/>
            <person name="Jema'on N.A."/>
            <person name="Low K.O."/>
            <person name="Ramli A.N."/>
            <person name="Alias N.I."/>
            <person name="Damis S.I."/>
            <person name="Fuzi S.F."/>
            <person name="Isa M.N."/>
            <person name="Murad A.M."/>
            <person name="Raih M.F."/>
            <person name="Bakar F.D."/>
            <person name="Najimudin N."/>
            <person name="Mahadi N.M."/>
            <person name="Illias R.M."/>
        </authorList>
    </citation>
    <scope>NUCLEOTIDE SEQUENCE [LARGE SCALE GENOMIC DNA]</scope>
    <source>
        <strain evidence="14 15">G1</strain>
    </source>
</reference>
<evidence type="ECO:0000256" key="8">
    <source>
        <dbReference type="ARBA" id="ARBA00023004"/>
    </source>
</evidence>
<dbReference type="HOGENOM" id="CLU_013016_1_1_9"/>
<dbReference type="Gene3D" id="1.10.3470.10">
    <property type="entry name" value="ABC transporter involved in vitamin B12 uptake, BtuC"/>
    <property type="match status" value="1"/>
</dbReference>
<evidence type="ECO:0000256" key="3">
    <source>
        <dbReference type="ARBA" id="ARBA00018524"/>
    </source>
</evidence>
<comment type="similarity">
    <text evidence="2">Belongs to the binding-protein-dependent transport system permease family. FecCD subfamily.</text>
</comment>
<dbReference type="RefSeq" id="WP_038483449.1">
    <property type="nucleotide sequence ID" value="NZ_CP003923.1"/>
</dbReference>
<comment type="subcellular location">
    <subcellularLocation>
        <location evidence="1">Cell membrane</location>
        <topology evidence="1">Multi-pass membrane protein</topology>
    </subcellularLocation>
</comment>
<protein>
    <recommendedName>
        <fullName evidence="3">Probable heme-iron transport system permease protein IsdF</fullName>
    </recommendedName>
    <alternativeName>
        <fullName evidence="12">Iron-regulated surface determinant protein F</fullName>
    </alternativeName>
    <alternativeName>
        <fullName evidence="11">Staphylococcal iron-regulated protein G</fullName>
    </alternativeName>
</protein>
<evidence type="ECO:0000256" key="7">
    <source>
        <dbReference type="ARBA" id="ARBA00022989"/>
    </source>
</evidence>
<name>A0A060M0H4_9BACI</name>
<dbReference type="GO" id="GO:0005886">
    <property type="term" value="C:plasma membrane"/>
    <property type="evidence" value="ECO:0007669"/>
    <property type="project" value="UniProtKB-SubCell"/>
</dbReference>
<dbReference type="CDD" id="cd06550">
    <property type="entry name" value="TM_ABC_iron-siderophores_like"/>
    <property type="match status" value="1"/>
</dbReference>
<feature type="transmembrane region" description="Helical" evidence="13">
    <location>
        <begin position="231"/>
        <end position="256"/>
    </location>
</feature>
<dbReference type="GO" id="GO:0033214">
    <property type="term" value="P:siderophore-iron import into cell"/>
    <property type="evidence" value="ECO:0007669"/>
    <property type="project" value="TreeGrafter"/>
</dbReference>
<sequence>MKKTIVFASVIITFLFLLYLAVMSGSIRISFTQLLDGLGSKTDEEVNVIYDLRFPRIIIACFAGGALAISGALMQSVMRNPIADPSIIGISSGASFTSLLFVTLYPQLYFFMPLFAFIGGIIAFLLVYSFAYRGGLNPLKLILIGVAVHATFTGLADVFNYRGSYSVTSISAATTSTLAMKTWSDATMIMLYGGVAILLSLFLAGACNRLLLSDKTALGIGMKVTSTRLLVSIIAVVLASIATAVAGVIAFLGLLVPHIGRQLIGSDYKWLLPFCAIAGAWILLLADTLGRLVLAPNEIPASIFMSIIGGPFLIFLLVRGRINDGTT</sequence>
<dbReference type="GO" id="GO:0022857">
    <property type="term" value="F:transmembrane transporter activity"/>
    <property type="evidence" value="ECO:0007669"/>
    <property type="project" value="InterPro"/>
</dbReference>
<dbReference type="Pfam" id="PF01032">
    <property type="entry name" value="FecCD"/>
    <property type="match status" value="1"/>
</dbReference>
<evidence type="ECO:0000256" key="5">
    <source>
        <dbReference type="ARBA" id="ARBA00022475"/>
    </source>
</evidence>
<evidence type="ECO:0000256" key="4">
    <source>
        <dbReference type="ARBA" id="ARBA00022448"/>
    </source>
</evidence>
<dbReference type="AlphaFoldDB" id="A0A060M0H4"/>
<evidence type="ECO:0000313" key="15">
    <source>
        <dbReference type="Proteomes" id="UP000027142"/>
    </source>
</evidence>
<keyword evidence="8" id="KW-0408">Iron</keyword>
<organism evidence="14 15">
    <name type="scientific">Shouchella lehensis G1</name>
    <dbReference type="NCBI Taxonomy" id="1246626"/>
    <lineage>
        <taxon>Bacteria</taxon>
        <taxon>Bacillati</taxon>
        <taxon>Bacillota</taxon>
        <taxon>Bacilli</taxon>
        <taxon>Bacillales</taxon>
        <taxon>Bacillaceae</taxon>
        <taxon>Shouchella</taxon>
    </lineage>
</organism>
<feature type="transmembrane region" description="Helical" evidence="13">
    <location>
        <begin position="268"/>
        <end position="287"/>
    </location>
</feature>
<feature type="transmembrane region" description="Helical" evidence="13">
    <location>
        <begin position="54"/>
        <end position="74"/>
    </location>
</feature>
<evidence type="ECO:0000256" key="13">
    <source>
        <dbReference type="SAM" id="Phobius"/>
    </source>
</evidence>
<comment type="function">
    <text evidence="10">Part of the binding-protein-dependent transport system for heme-iron. Responsible for the translocation of the substrate across the membrane.</text>
</comment>
<keyword evidence="9 13" id="KW-0472">Membrane</keyword>